<name>A0ABD0W5L5_DENTH</name>
<sequence length="85" mass="9834">MKHEEQLSQNMEETEFYRKSTAFSNASLNIHKVGECALKIDPNLKRLEEVVLKLDKVSSGVSTFLCLLDSTKQEQQRELYKARET</sequence>
<dbReference type="EMBL" id="JANQDX010000001">
    <property type="protein sequence ID" value="KAL0928356.1"/>
    <property type="molecule type" value="Genomic_DNA"/>
</dbReference>
<gene>
    <name evidence="1" type="ORF">M5K25_000233</name>
</gene>
<protein>
    <submittedName>
        <fullName evidence="1">Uncharacterized protein</fullName>
    </submittedName>
</protein>
<accession>A0ABD0W5L5</accession>
<comment type="caution">
    <text evidence="1">The sequence shown here is derived from an EMBL/GenBank/DDBJ whole genome shotgun (WGS) entry which is preliminary data.</text>
</comment>
<organism evidence="1 2">
    <name type="scientific">Dendrobium thyrsiflorum</name>
    <name type="common">Pinecone-like raceme dendrobium</name>
    <name type="synonym">Orchid</name>
    <dbReference type="NCBI Taxonomy" id="117978"/>
    <lineage>
        <taxon>Eukaryota</taxon>
        <taxon>Viridiplantae</taxon>
        <taxon>Streptophyta</taxon>
        <taxon>Embryophyta</taxon>
        <taxon>Tracheophyta</taxon>
        <taxon>Spermatophyta</taxon>
        <taxon>Magnoliopsida</taxon>
        <taxon>Liliopsida</taxon>
        <taxon>Asparagales</taxon>
        <taxon>Orchidaceae</taxon>
        <taxon>Epidendroideae</taxon>
        <taxon>Malaxideae</taxon>
        <taxon>Dendrobiinae</taxon>
        <taxon>Dendrobium</taxon>
    </lineage>
</organism>
<dbReference type="Proteomes" id="UP001552299">
    <property type="component" value="Unassembled WGS sequence"/>
</dbReference>
<evidence type="ECO:0000313" key="2">
    <source>
        <dbReference type="Proteomes" id="UP001552299"/>
    </source>
</evidence>
<keyword evidence="2" id="KW-1185">Reference proteome</keyword>
<dbReference type="AlphaFoldDB" id="A0ABD0W5L5"/>
<evidence type="ECO:0000313" key="1">
    <source>
        <dbReference type="EMBL" id="KAL0928356.1"/>
    </source>
</evidence>
<proteinExistence type="predicted"/>
<reference evidence="1 2" key="1">
    <citation type="journal article" date="2024" name="Plant Biotechnol. J.">
        <title>Dendrobium thyrsiflorum genome and its molecular insights into genes involved in important horticultural traits.</title>
        <authorList>
            <person name="Chen B."/>
            <person name="Wang J.Y."/>
            <person name="Zheng P.J."/>
            <person name="Li K.L."/>
            <person name="Liang Y.M."/>
            <person name="Chen X.F."/>
            <person name="Zhang C."/>
            <person name="Zhao X."/>
            <person name="He X."/>
            <person name="Zhang G.Q."/>
            <person name="Liu Z.J."/>
            <person name="Xu Q."/>
        </authorList>
    </citation>
    <scope>NUCLEOTIDE SEQUENCE [LARGE SCALE GENOMIC DNA]</scope>
    <source>
        <strain evidence="1">GZMU011</strain>
    </source>
</reference>